<gene>
    <name evidence="1" type="ORF">S01H1_72737</name>
</gene>
<organism evidence="1">
    <name type="scientific">marine sediment metagenome</name>
    <dbReference type="NCBI Taxonomy" id="412755"/>
    <lineage>
        <taxon>unclassified sequences</taxon>
        <taxon>metagenomes</taxon>
        <taxon>ecological metagenomes</taxon>
    </lineage>
</organism>
<reference evidence="1" key="1">
    <citation type="journal article" date="2014" name="Front. Microbiol.">
        <title>High frequency of phylogenetically diverse reductive dehalogenase-homologous genes in deep subseafloor sedimentary metagenomes.</title>
        <authorList>
            <person name="Kawai M."/>
            <person name="Futagami T."/>
            <person name="Toyoda A."/>
            <person name="Takaki Y."/>
            <person name="Nishi S."/>
            <person name="Hori S."/>
            <person name="Arai W."/>
            <person name="Tsubouchi T."/>
            <person name="Morono Y."/>
            <person name="Uchiyama I."/>
            <person name="Ito T."/>
            <person name="Fujiyama A."/>
            <person name="Inagaki F."/>
            <person name="Takami H."/>
        </authorList>
    </citation>
    <scope>NUCLEOTIDE SEQUENCE</scope>
    <source>
        <strain evidence="1">Expedition CK06-06</strain>
    </source>
</reference>
<name>X0YLN2_9ZZZZ</name>
<comment type="caution">
    <text evidence="1">The sequence shown here is derived from an EMBL/GenBank/DDBJ whole genome shotgun (WGS) entry which is preliminary data.</text>
</comment>
<dbReference type="EMBL" id="BARS01048542">
    <property type="protein sequence ID" value="GAG37616.1"/>
    <property type="molecule type" value="Genomic_DNA"/>
</dbReference>
<sequence>MMNTTAISTAFKELLEGTIGSVRTLKTSEYLDEDPNDFTTWDLFGVSPVADQAFGPSGKYTADRASMSASFFSSEMSTLPDNTSVTCSIYAQTASGTKQFRLVVTKKDA</sequence>
<feature type="non-terminal residue" evidence="1">
    <location>
        <position position="109"/>
    </location>
</feature>
<evidence type="ECO:0000313" key="1">
    <source>
        <dbReference type="EMBL" id="GAG37616.1"/>
    </source>
</evidence>
<protein>
    <submittedName>
        <fullName evidence="1">Uncharacterized protein</fullName>
    </submittedName>
</protein>
<dbReference type="AlphaFoldDB" id="X0YLN2"/>
<proteinExistence type="predicted"/>
<accession>X0YLN2</accession>